<dbReference type="InterPro" id="IPR050962">
    <property type="entry name" value="Phosphate-bind_PstS"/>
</dbReference>
<comment type="caution">
    <text evidence="5">The sequence shown here is derived from an EMBL/GenBank/DDBJ whole genome shotgun (WGS) entry which is preliminary data.</text>
</comment>
<accession>A0ABW4V7K8</accession>
<dbReference type="InterPro" id="IPR024370">
    <property type="entry name" value="PBP_domain"/>
</dbReference>
<feature type="compositionally biased region" description="Gly residues" evidence="2">
    <location>
        <begin position="501"/>
        <end position="537"/>
    </location>
</feature>
<evidence type="ECO:0000256" key="3">
    <source>
        <dbReference type="SAM" id="Phobius"/>
    </source>
</evidence>
<dbReference type="CDD" id="cd13565">
    <property type="entry name" value="PBP2_PstS"/>
    <property type="match status" value="1"/>
</dbReference>
<feature type="compositionally biased region" description="Gly residues" evidence="2">
    <location>
        <begin position="472"/>
        <end position="493"/>
    </location>
</feature>
<keyword evidence="3" id="KW-0812">Transmembrane</keyword>
<dbReference type="PANTHER" id="PTHR42996">
    <property type="entry name" value="PHOSPHATE-BINDING PROTEIN PSTS"/>
    <property type="match status" value="1"/>
</dbReference>
<proteinExistence type="inferred from homology"/>
<dbReference type="Proteomes" id="UP001597338">
    <property type="component" value="Unassembled WGS sequence"/>
</dbReference>
<protein>
    <submittedName>
        <fullName evidence="5">Phosphate ABC transporter substrate-binding protein PstS</fullName>
    </submittedName>
</protein>
<keyword evidence="3" id="KW-1133">Transmembrane helix</keyword>
<feature type="domain" description="PBP" evidence="4">
    <location>
        <begin position="56"/>
        <end position="381"/>
    </location>
</feature>
<keyword evidence="6" id="KW-1185">Reference proteome</keyword>
<dbReference type="EMBL" id="JBHUHF010000001">
    <property type="protein sequence ID" value="MFD2026299.1"/>
    <property type="molecule type" value="Genomic_DNA"/>
</dbReference>
<dbReference type="RefSeq" id="WP_377198143.1">
    <property type="nucleotide sequence ID" value="NZ_JBHUHF010000001.1"/>
</dbReference>
<evidence type="ECO:0000313" key="5">
    <source>
        <dbReference type="EMBL" id="MFD2026299.1"/>
    </source>
</evidence>
<feature type="region of interest" description="Disordered" evidence="2">
    <location>
        <begin position="422"/>
        <end position="538"/>
    </location>
</feature>
<evidence type="ECO:0000256" key="2">
    <source>
        <dbReference type="SAM" id="MobiDB-lite"/>
    </source>
</evidence>
<name>A0ABW4V7K8_9MICO</name>
<dbReference type="Pfam" id="PF12849">
    <property type="entry name" value="PBP_like_2"/>
    <property type="match status" value="1"/>
</dbReference>
<feature type="compositionally biased region" description="Polar residues" evidence="2">
    <location>
        <begin position="452"/>
        <end position="467"/>
    </location>
</feature>
<reference evidence="6" key="1">
    <citation type="journal article" date="2019" name="Int. J. Syst. Evol. Microbiol.">
        <title>The Global Catalogue of Microorganisms (GCM) 10K type strain sequencing project: providing services to taxonomists for standard genome sequencing and annotation.</title>
        <authorList>
            <consortium name="The Broad Institute Genomics Platform"/>
            <consortium name="The Broad Institute Genome Sequencing Center for Infectious Disease"/>
            <person name="Wu L."/>
            <person name="Ma J."/>
        </authorList>
    </citation>
    <scope>NUCLEOTIDE SEQUENCE [LARGE SCALE GENOMIC DNA]</scope>
    <source>
        <strain evidence="6">CCM 7043</strain>
    </source>
</reference>
<evidence type="ECO:0000313" key="6">
    <source>
        <dbReference type="Proteomes" id="UP001597338"/>
    </source>
</evidence>
<feature type="transmembrane region" description="Helical" evidence="3">
    <location>
        <begin position="564"/>
        <end position="583"/>
    </location>
</feature>
<keyword evidence="3" id="KW-0472">Membrane</keyword>
<dbReference type="PANTHER" id="PTHR42996:SF1">
    <property type="entry name" value="PHOSPHATE-BINDING PROTEIN PSTS"/>
    <property type="match status" value="1"/>
</dbReference>
<dbReference type="Gene3D" id="3.40.190.10">
    <property type="entry name" value="Periplasmic binding protein-like II"/>
    <property type="match status" value="2"/>
</dbReference>
<gene>
    <name evidence="5" type="ORF">ACFSL2_12345</name>
</gene>
<sequence length="612" mass="62662">MTATTTRRALRVRALIAGLGVLLVIGGAVVPAGAASGATPQQVAARQAGQQVVAPAAVGKVHAPINGAGSTWSANALQQWIRNVWSNYQWKITYSESGSTQGRNSFANGTADFGVSEIPYAIANSNEGDVRPERDFAYMPIVAGGTAFMYNLQVGGKRVTNLRLSGETIAEIFTGEITRWDDPKIKEDNPQLALPGIPIVPVVRSDGSGATAQFSIWMRQEQTRVWDAYCGKVDRPLVNGHCGVTSNYPVAPGSGFVSRAGSNGVAGYVAQSHAVGAITFVEYSYALNSGFPVAKMLNNSGYYTEPTAANVAVALLRAKINENKSSPDYLTQNLEDVYTFNDRRVYPLSSYSYIILPTSQDAGFSPDKGLTLADFGAYFLCEGQQQADTLGYSPLPINLVRAGQTQIQKIPGGDPVIKGINDCNNPTFSPDGTNRLANEAPYPPACDKKGPTQCTTGTGGSKDTPTTPSGGNTAGGAEGGDGSDGPDDGGSGTTGSDDNGPDGGSDAGPGGGGGSDGGQGEAAEGGGPGGGADGGGDAEVVEENAEPVLVAATPQSLPVAGGGLVSQLGMVGLGLVMILAAVLPPVVGKRARTALPVSDRRGIRTPAGGAFT</sequence>
<comment type="similarity">
    <text evidence="1">Belongs to the PstS family.</text>
</comment>
<evidence type="ECO:0000259" key="4">
    <source>
        <dbReference type="Pfam" id="PF12849"/>
    </source>
</evidence>
<dbReference type="SUPFAM" id="SSF53850">
    <property type="entry name" value="Periplasmic binding protein-like II"/>
    <property type="match status" value="1"/>
</dbReference>
<feature type="compositionally biased region" description="Polar residues" evidence="2">
    <location>
        <begin position="422"/>
        <end position="436"/>
    </location>
</feature>
<evidence type="ECO:0000256" key="1">
    <source>
        <dbReference type="ARBA" id="ARBA00008725"/>
    </source>
</evidence>
<organism evidence="5 6">
    <name type="scientific">Promicromonospora aerolata</name>
    <dbReference type="NCBI Taxonomy" id="195749"/>
    <lineage>
        <taxon>Bacteria</taxon>
        <taxon>Bacillati</taxon>
        <taxon>Actinomycetota</taxon>
        <taxon>Actinomycetes</taxon>
        <taxon>Micrococcales</taxon>
        <taxon>Promicromonosporaceae</taxon>
        <taxon>Promicromonospora</taxon>
    </lineage>
</organism>